<organism evidence="1 2">
    <name type="scientific">Mycolicibacter sinensis (strain JDM601)</name>
    <name type="common">Mycobacterium sinense</name>
    <dbReference type="NCBI Taxonomy" id="875328"/>
    <lineage>
        <taxon>Bacteria</taxon>
        <taxon>Bacillati</taxon>
        <taxon>Actinomycetota</taxon>
        <taxon>Actinomycetes</taxon>
        <taxon>Mycobacteriales</taxon>
        <taxon>Mycobacteriaceae</taxon>
        <taxon>Mycolicibacter</taxon>
    </lineage>
</organism>
<evidence type="ECO:0000313" key="2">
    <source>
        <dbReference type="Proteomes" id="UP000093943"/>
    </source>
</evidence>
<proteinExistence type="predicted"/>
<comment type="caution">
    <text evidence="1">The sequence shown here is derived from an EMBL/GenBank/DDBJ whole genome shotgun (WGS) entry which is preliminary data.</text>
</comment>
<gene>
    <name evidence="1" type="ORF">A5710_18545</name>
</gene>
<accession>A0A1A2NQA9</accession>
<sequence>MQIRDFALAGLPTGHVDPGAGIDVAENHYGPSSVSGADFDPQQINLGDVLYSRGEDDLGTGSEFNTGDLEHELSAILSAGGGLDPQTVLGAVPVVDLGAVTPSVGGAVGGSEQAVNSAVATTSTAIWALMTGLPALQQTFNAGVVAIEQELNNSLVAAQEAAAEKLFGDNPEVSDAVNWIFTLNNTVLAHNEAAFNSLFGIDYDPHSALLGNMDPGLAEADWSTLLQFSPDDFNEIVNAIQADNLWLLLGNIDWASLFAGLF</sequence>
<evidence type="ECO:0000313" key="1">
    <source>
        <dbReference type="EMBL" id="OBI31295.1"/>
    </source>
</evidence>
<protein>
    <submittedName>
        <fullName evidence="1">Uncharacterized protein</fullName>
    </submittedName>
</protein>
<name>A0A1A2NQA9_MYCSD</name>
<dbReference type="Proteomes" id="UP000093943">
    <property type="component" value="Unassembled WGS sequence"/>
</dbReference>
<dbReference type="AlphaFoldDB" id="A0A1A2NQA9"/>
<reference evidence="2" key="1">
    <citation type="submission" date="2016-06" db="EMBL/GenBank/DDBJ databases">
        <authorList>
            <person name="Sutton G."/>
            <person name="Brinkac L."/>
            <person name="Sanka R."/>
            <person name="Adams M."/>
            <person name="Lau E."/>
            <person name="Sam S."/>
            <person name="Sreng N."/>
            <person name="Him V."/>
            <person name="Kerleguer A."/>
            <person name="Cheng S."/>
        </authorList>
    </citation>
    <scope>NUCLEOTIDE SEQUENCE [LARGE SCALE GENOMIC DNA]</scope>
    <source>
        <strain evidence="2">E1876</strain>
    </source>
</reference>
<dbReference type="EMBL" id="LZKG01000061">
    <property type="protein sequence ID" value="OBI31295.1"/>
    <property type="molecule type" value="Genomic_DNA"/>
</dbReference>